<dbReference type="CDD" id="cd12148">
    <property type="entry name" value="fungal_TF_MHR"/>
    <property type="match status" value="1"/>
</dbReference>
<dbReference type="RefSeq" id="XP_041683892.1">
    <property type="nucleotide sequence ID" value="XM_041833539.1"/>
</dbReference>
<protein>
    <recommendedName>
        <fullName evidence="7">Xylanolytic transcriptional activator regulatory domain-containing protein</fullName>
    </recommendedName>
</protein>
<feature type="region of interest" description="Disordered" evidence="6">
    <location>
        <begin position="104"/>
        <end position="123"/>
    </location>
</feature>
<evidence type="ECO:0000313" key="8">
    <source>
        <dbReference type="EMBL" id="CVK96112.1"/>
    </source>
</evidence>
<accession>A0A1L7TH18</accession>
<feature type="domain" description="Xylanolytic transcriptional activator regulatory" evidence="7">
    <location>
        <begin position="137"/>
        <end position="380"/>
    </location>
</feature>
<feature type="region of interest" description="Disordered" evidence="6">
    <location>
        <begin position="18"/>
        <end position="46"/>
    </location>
</feature>
<evidence type="ECO:0000256" key="2">
    <source>
        <dbReference type="ARBA" id="ARBA00022723"/>
    </source>
</evidence>
<evidence type="ECO:0000256" key="4">
    <source>
        <dbReference type="ARBA" id="ARBA00023163"/>
    </source>
</evidence>
<dbReference type="GO" id="GO:0003677">
    <property type="term" value="F:DNA binding"/>
    <property type="evidence" value="ECO:0007669"/>
    <property type="project" value="InterPro"/>
</dbReference>
<evidence type="ECO:0000256" key="1">
    <source>
        <dbReference type="ARBA" id="ARBA00004123"/>
    </source>
</evidence>
<dbReference type="InterPro" id="IPR007219">
    <property type="entry name" value="XnlR_reg_dom"/>
</dbReference>
<evidence type="ECO:0000313" key="9">
    <source>
        <dbReference type="Proteomes" id="UP000184255"/>
    </source>
</evidence>
<dbReference type="EMBL" id="FCQH01000007">
    <property type="protein sequence ID" value="CVK96112.1"/>
    <property type="molecule type" value="Genomic_DNA"/>
</dbReference>
<dbReference type="GO" id="GO:0008270">
    <property type="term" value="F:zinc ion binding"/>
    <property type="evidence" value="ECO:0007669"/>
    <property type="project" value="InterPro"/>
</dbReference>
<evidence type="ECO:0000259" key="7">
    <source>
        <dbReference type="Pfam" id="PF04082"/>
    </source>
</evidence>
<reference evidence="9" key="1">
    <citation type="journal article" date="2016" name="Genome Biol. Evol.">
        <title>Comparative 'omics' of the Fusarium fujikuroi species complex highlights differences in genetic potential and metabolite synthesis.</title>
        <authorList>
            <person name="Niehaus E.-M."/>
            <person name="Muensterkoetter M."/>
            <person name="Proctor R.H."/>
            <person name="Brown D.W."/>
            <person name="Sharon A."/>
            <person name="Idan Y."/>
            <person name="Oren-Young L."/>
            <person name="Sieber C.M."/>
            <person name="Novak O."/>
            <person name="Pencik A."/>
            <person name="Tarkowska D."/>
            <person name="Hromadova K."/>
            <person name="Freeman S."/>
            <person name="Maymon M."/>
            <person name="Elazar M."/>
            <person name="Youssef S.A."/>
            <person name="El-Shabrawy E.S.M."/>
            <person name="Shalaby A.B.A."/>
            <person name="Houterman P."/>
            <person name="Brock N.L."/>
            <person name="Burkhardt I."/>
            <person name="Tsavkelova E.A."/>
            <person name="Dickschat J.S."/>
            <person name="Galuszka P."/>
            <person name="Gueldener U."/>
            <person name="Tudzynski B."/>
        </authorList>
    </citation>
    <scope>NUCLEOTIDE SEQUENCE [LARGE SCALE GENOMIC DNA]</scope>
    <source>
        <strain evidence="9">MRC7560</strain>
    </source>
</reference>
<keyword evidence="9" id="KW-1185">Reference proteome</keyword>
<dbReference type="Proteomes" id="UP000184255">
    <property type="component" value="Unassembled WGS sequence"/>
</dbReference>
<name>A0A1L7TH18_FUSMA</name>
<keyword evidence="3" id="KW-0805">Transcription regulation</keyword>
<organism evidence="8 9">
    <name type="scientific">Fusarium mangiferae</name>
    <name type="common">Mango malformation disease fungus</name>
    <dbReference type="NCBI Taxonomy" id="192010"/>
    <lineage>
        <taxon>Eukaryota</taxon>
        <taxon>Fungi</taxon>
        <taxon>Dikarya</taxon>
        <taxon>Ascomycota</taxon>
        <taxon>Pezizomycotina</taxon>
        <taxon>Sordariomycetes</taxon>
        <taxon>Hypocreomycetidae</taxon>
        <taxon>Hypocreales</taxon>
        <taxon>Nectriaceae</taxon>
        <taxon>Fusarium</taxon>
        <taxon>Fusarium fujikuroi species complex</taxon>
    </lineage>
</organism>
<feature type="region of interest" description="Disordered" evidence="6">
    <location>
        <begin position="73"/>
        <end position="94"/>
    </location>
</feature>
<proteinExistence type="predicted"/>
<gene>
    <name evidence="8" type="ORF">FMAN_13998</name>
</gene>
<keyword evidence="4" id="KW-0804">Transcription</keyword>
<dbReference type="InterPro" id="IPR050815">
    <property type="entry name" value="TF_fung"/>
</dbReference>
<dbReference type="GeneID" id="65093247"/>
<dbReference type="VEuPathDB" id="FungiDB:FMAN_13998"/>
<evidence type="ECO:0000256" key="3">
    <source>
        <dbReference type="ARBA" id="ARBA00023015"/>
    </source>
</evidence>
<evidence type="ECO:0000256" key="6">
    <source>
        <dbReference type="SAM" id="MobiDB-lite"/>
    </source>
</evidence>
<dbReference type="GO" id="GO:0000981">
    <property type="term" value="F:DNA-binding transcription factor activity, RNA polymerase II-specific"/>
    <property type="evidence" value="ECO:0007669"/>
    <property type="project" value="InterPro"/>
</dbReference>
<comment type="caution">
    <text evidence="8">The sequence shown here is derived from an EMBL/GenBank/DDBJ whole genome shotgun (WGS) entry which is preliminary data.</text>
</comment>
<dbReference type="PANTHER" id="PTHR47338">
    <property type="entry name" value="ZN(II)2CYS6 TRANSCRIPTION FACTOR (EUROFUNG)-RELATED"/>
    <property type="match status" value="1"/>
</dbReference>
<dbReference type="PANTHER" id="PTHR47338:SF20">
    <property type="entry name" value="ZN(II)2CYS6 TRANSCRIPTION FACTOR (EUROFUNG)"/>
    <property type="match status" value="1"/>
</dbReference>
<sequence>MASYVTFIPFLLSYPGNRDRGEGLMTDRADVSGASSARQSATADYRRVNAARRQRLSMLEEKIEKLESELRAIRSMPRTSTSTDQPPPQDTIEVETKSPNDQAIRSMPVGEASPTFERTRRVTERRPPTDLVVSLASLYFRHIHPWFPFLDVQRVCADMGSMDEPALLYYALFGVTLPYSFDSRLDQASSDSFWKYSKRSIFVDVLEEPSYSSLEVLTVLVLDLSGMTHGPQVWGPLAVATKLAVQLKNTDGLVFRTSTEAENSESLSKSDGIFRQRLFWAIYALDCTVCITTNHHSTLGNDHVQHFLPARQQVWRENLSEADDASLTPASVFSYQLELFDLSRRIHRVGMECSTLYNNQGLESTWLSDFHNITTELNSWMETLPSRLFWHNHNIIEDRVPGAIRPATFMLYGYYYALDIYLNGFLAIPCHFNFQSDSHLDIRRQCLERCLNSVQALAQIVTKVADQTVDKLGWPFAWSVWVAARFLTAQRYFTGETDPETIAKVSLFTTFLSTMGRFWQISASYARILRRATSDLDAGTEVVQGTILQLMADLRVPTSHIEDQFRPDSMLHGVISPGQSVSTYDNPTYMDVERLDTLLPVFADDTCFDMSQDQDNWFRMPLFASSAYQQFNAPEQE</sequence>
<keyword evidence="2" id="KW-0479">Metal-binding</keyword>
<dbReference type="GO" id="GO:0005634">
    <property type="term" value="C:nucleus"/>
    <property type="evidence" value="ECO:0007669"/>
    <property type="project" value="UniProtKB-SubCell"/>
</dbReference>
<dbReference type="AlphaFoldDB" id="A0A1L7TH18"/>
<dbReference type="GO" id="GO:0006351">
    <property type="term" value="P:DNA-templated transcription"/>
    <property type="evidence" value="ECO:0007669"/>
    <property type="project" value="InterPro"/>
</dbReference>
<dbReference type="Pfam" id="PF04082">
    <property type="entry name" value="Fungal_trans"/>
    <property type="match status" value="1"/>
</dbReference>
<comment type="subcellular location">
    <subcellularLocation>
        <location evidence="1">Nucleus</location>
    </subcellularLocation>
</comment>
<evidence type="ECO:0000256" key="5">
    <source>
        <dbReference type="ARBA" id="ARBA00023242"/>
    </source>
</evidence>
<feature type="compositionally biased region" description="Basic and acidic residues" evidence="6">
    <location>
        <begin position="18"/>
        <end position="30"/>
    </location>
</feature>
<feature type="compositionally biased region" description="Polar residues" evidence="6">
    <location>
        <begin position="33"/>
        <end position="42"/>
    </location>
</feature>
<keyword evidence="5" id="KW-0539">Nucleus</keyword>